<keyword evidence="3" id="KW-1185">Reference proteome</keyword>
<evidence type="ECO:0000313" key="3">
    <source>
        <dbReference type="Proteomes" id="UP000604046"/>
    </source>
</evidence>
<dbReference type="OrthoDB" id="439158at2759"/>
<dbReference type="PANTHER" id="PTHR37028">
    <property type="entry name" value="UNNAMED PRODUCT-RELATED"/>
    <property type="match status" value="1"/>
</dbReference>
<feature type="compositionally biased region" description="Basic and acidic residues" evidence="1">
    <location>
        <begin position="102"/>
        <end position="113"/>
    </location>
</feature>
<evidence type="ECO:0000256" key="1">
    <source>
        <dbReference type="SAM" id="MobiDB-lite"/>
    </source>
</evidence>
<reference evidence="2" key="1">
    <citation type="submission" date="2021-02" db="EMBL/GenBank/DDBJ databases">
        <authorList>
            <person name="Dougan E. K."/>
            <person name="Rhodes N."/>
            <person name="Thang M."/>
            <person name="Chan C."/>
        </authorList>
    </citation>
    <scope>NUCLEOTIDE SEQUENCE</scope>
</reference>
<organism evidence="2 3">
    <name type="scientific">Symbiodinium natans</name>
    <dbReference type="NCBI Taxonomy" id="878477"/>
    <lineage>
        <taxon>Eukaryota</taxon>
        <taxon>Sar</taxon>
        <taxon>Alveolata</taxon>
        <taxon>Dinophyceae</taxon>
        <taxon>Suessiales</taxon>
        <taxon>Symbiodiniaceae</taxon>
        <taxon>Symbiodinium</taxon>
    </lineage>
</organism>
<dbReference type="EMBL" id="CAJNDS010000448">
    <property type="protein sequence ID" value="CAE7207648.1"/>
    <property type="molecule type" value="Genomic_DNA"/>
</dbReference>
<comment type="caution">
    <text evidence="2">The sequence shown here is derived from an EMBL/GenBank/DDBJ whole genome shotgun (WGS) entry which is preliminary data.</text>
</comment>
<feature type="region of interest" description="Disordered" evidence="1">
    <location>
        <begin position="471"/>
        <end position="491"/>
    </location>
</feature>
<feature type="compositionally biased region" description="Basic and acidic residues" evidence="1">
    <location>
        <begin position="481"/>
        <end position="491"/>
    </location>
</feature>
<protein>
    <submittedName>
        <fullName evidence="2">HMG1 protein</fullName>
    </submittedName>
</protein>
<accession>A0A812JPF9</accession>
<dbReference type="Proteomes" id="UP000604046">
    <property type="component" value="Unassembled WGS sequence"/>
</dbReference>
<gene>
    <name evidence="2" type="primary">HMG1</name>
    <name evidence="2" type="ORF">SNAT2548_LOCUS6720</name>
</gene>
<dbReference type="AlphaFoldDB" id="A0A812JPF9"/>
<feature type="compositionally biased region" description="Basic and acidic residues" evidence="1">
    <location>
        <begin position="148"/>
        <end position="160"/>
    </location>
</feature>
<evidence type="ECO:0000313" key="2">
    <source>
        <dbReference type="EMBL" id="CAE7207648.1"/>
    </source>
</evidence>
<sequence length="676" mass="78871">MTTESGVSRRDLLVQQLLEERRQRLQHKLYGSDAPKFQDYATVLSQEYKENDLSDLRLQEASPKYTDAVDTEIRDGLLADVLARLPAESAPSFENPKSASPDLERTARGAERARQHRPQSAPQARPKKDERGEVGRVGSHSTERRRRSNGERPQPFERRLHSWQMQHKAAKMKHVQARQEKELQEMDECTFQPSINTRSEYYARRSRSCLAEPLPERLFHEADKRANLRNKAKELMEADALCSYTFQPNINPRSKGTHTVPLYLRADELRQRREQRVRSAQLAEERRSENLFQPKISNRSERIVQKKRDVLYRCASQGQVDCLRQLGPVEERLYAEAQEKEKRRAALQDFHQESLQSFPSVDDTSRRICKGSVYFQGPQQDFLTRQQTFELAKQKRLEVRTRHAESDCCFQPTTGNHLDLGETPEERIHRLAVQDVERREQTRVELEQLHRKDCTFKPQINAVSEMLASSRNEASTFSSGRPEESGPHERLYRSAMSKHRAGEDEWLSDECSFRPQLDPRSSKRFSHIKSRYANRSDLLESIRQEQEKKAEYLLERRRELEEEKAANCTFAPRVKEVFQDSQKPIAVSGLDRFFELKSLALKKQQEKLEREQRVFRPESVAVHEGVTVPEPFQLSEGPSKEFRRPPLDEDCTFTPQTNETHNREMIRQIMGAVKVH</sequence>
<proteinExistence type="predicted"/>
<dbReference type="PANTHER" id="PTHR37028:SF4">
    <property type="entry name" value="ALMS MOTIF DOMAIN-CONTAINING PROTEIN"/>
    <property type="match status" value="1"/>
</dbReference>
<name>A0A812JPF9_9DINO</name>
<feature type="region of interest" description="Disordered" evidence="1">
    <location>
        <begin position="89"/>
        <end position="177"/>
    </location>
</feature>